<dbReference type="EMBL" id="JASFZW010000012">
    <property type="protein sequence ID" value="KAK2076070.1"/>
    <property type="molecule type" value="Genomic_DNA"/>
</dbReference>
<reference evidence="1" key="1">
    <citation type="submission" date="2021-01" db="EMBL/GenBank/DDBJ databases">
        <authorList>
            <person name="Eckstrom K.M.E."/>
        </authorList>
    </citation>
    <scope>NUCLEOTIDE SEQUENCE</scope>
    <source>
        <strain evidence="1">UVCC 0001</strain>
    </source>
</reference>
<sequence length="76" mass="8575">MEDPETRREVADARLLAAKASADATKRSLEYPTKSWGFWRSEKLNAHVRVGWATGWYETNADPAVKKMLGRALPDV</sequence>
<dbReference type="AlphaFoldDB" id="A0AAD9IG81"/>
<comment type="caution">
    <text evidence="1">The sequence shown here is derived from an EMBL/GenBank/DDBJ whole genome shotgun (WGS) entry which is preliminary data.</text>
</comment>
<name>A0AAD9IG81_PROWI</name>
<evidence type="ECO:0000313" key="1">
    <source>
        <dbReference type="EMBL" id="KAK2076070.1"/>
    </source>
</evidence>
<gene>
    <name evidence="1" type="ORF">QBZ16_001406</name>
</gene>
<evidence type="ECO:0000313" key="2">
    <source>
        <dbReference type="Proteomes" id="UP001255856"/>
    </source>
</evidence>
<dbReference type="Proteomes" id="UP001255856">
    <property type="component" value="Unassembled WGS sequence"/>
</dbReference>
<organism evidence="1 2">
    <name type="scientific">Prototheca wickerhamii</name>
    <dbReference type="NCBI Taxonomy" id="3111"/>
    <lineage>
        <taxon>Eukaryota</taxon>
        <taxon>Viridiplantae</taxon>
        <taxon>Chlorophyta</taxon>
        <taxon>core chlorophytes</taxon>
        <taxon>Trebouxiophyceae</taxon>
        <taxon>Chlorellales</taxon>
        <taxon>Chlorellaceae</taxon>
        <taxon>Prototheca</taxon>
    </lineage>
</organism>
<keyword evidence="2" id="KW-1185">Reference proteome</keyword>
<accession>A0AAD9IG81</accession>
<proteinExistence type="predicted"/>
<protein>
    <submittedName>
        <fullName evidence="1">Uncharacterized protein</fullName>
    </submittedName>
</protein>